<evidence type="ECO:0000313" key="6">
    <source>
        <dbReference type="Proteomes" id="UP000528457"/>
    </source>
</evidence>
<organism evidence="5 6">
    <name type="scientific">Pseudoteredinibacter isoporae</name>
    <dbReference type="NCBI Taxonomy" id="570281"/>
    <lineage>
        <taxon>Bacteria</taxon>
        <taxon>Pseudomonadati</taxon>
        <taxon>Pseudomonadota</taxon>
        <taxon>Gammaproteobacteria</taxon>
        <taxon>Cellvibrionales</taxon>
        <taxon>Cellvibrionaceae</taxon>
        <taxon>Pseudoteredinibacter</taxon>
    </lineage>
</organism>
<dbReference type="RefSeq" id="WP_166845967.1">
    <property type="nucleotide sequence ID" value="NZ_JAAONY010000002.1"/>
</dbReference>
<dbReference type="PANTHER" id="PTHR10668">
    <property type="entry name" value="PHYTOENE DEHYDROGENASE"/>
    <property type="match status" value="1"/>
</dbReference>
<dbReference type="Gene3D" id="3.50.50.60">
    <property type="entry name" value="FAD/NAD(P)-binding domain"/>
    <property type="match status" value="2"/>
</dbReference>
<dbReference type="AlphaFoldDB" id="A0A7X0MXV6"/>
<dbReference type="PANTHER" id="PTHR10668:SF105">
    <property type="entry name" value="DEHYDROGENASE-RELATED"/>
    <property type="match status" value="1"/>
</dbReference>
<protein>
    <recommendedName>
        <fullName evidence="3">Pyridine nucleotide-disulfide oxidoreductase domain-containing protein 2</fullName>
    </recommendedName>
</protein>
<dbReference type="Pfam" id="PF01593">
    <property type="entry name" value="Amino_oxidase"/>
    <property type="match status" value="1"/>
</dbReference>
<evidence type="ECO:0000259" key="4">
    <source>
        <dbReference type="Pfam" id="PF01593"/>
    </source>
</evidence>
<dbReference type="EMBL" id="JACHHT010000002">
    <property type="protein sequence ID" value="MBB6522394.1"/>
    <property type="molecule type" value="Genomic_DNA"/>
</dbReference>
<comment type="subunit">
    <text evidence="2">Interacts with COX5B; this interaction may contribute to localize PYROXD2 to the inner face of the inner mitochondrial membrane.</text>
</comment>
<accession>A0A7X0MXV6</accession>
<dbReference type="SUPFAM" id="SSF51905">
    <property type="entry name" value="FAD/NAD(P)-binding domain"/>
    <property type="match status" value="1"/>
</dbReference>
<comment type="function">
    <text evidence="1">Probable oxidoreductase that may play a role as regulator of mitochondrial function.</text>
</comment>
<dbReference type="InterPro" id="IPR036188">
    <property type="entry name" value="FAD/NAD-bd_sf"/>
</dbReference>
<evidence type="ECO:0000256" key="2">
    <source>
        <dbReference type="ARBA" id="ARBA00038825"/>
    </source>
</evidence>
<reference evidence="5 6" key="1">
    <citation type="submission" date="2020-08" db="EMBL/GenBank/DDBJ databases">
        <title>Genomic Encyclopedia of Type Strains, Phase IV (KMG-IV): sequencing the most valuable type-strain genomes for metagenomic binning, comparative biology and taxonomic classification.</title>
        <authorList>
            <person name="Goeker M."/>
        </authorList>
    </citation>
    <scope>NUCLEOTIDE SEQUENCE [LARGE SCALE GENOMIC DNA]</scope>
    <source>
        <strain evidence="5 6">DSM 22368</strain>
    </source>
</reference>
<keyword evidence="6" id="KW-1185">Reference proteome</keyword>
<gene>
    <name evidence="5" type="ORF">HNR48_002679</name>
</gene>
<proteinExistence type="predicted"/>
<evidence type="ECO:0000256" key="3">
    <source>
        <dbReference type="ARBA" id="ARBA00040298"/>
    </source>
</evidence>
<evidence type="ECO:0000313" key="5">
    <source>
        <dbReference type="EMBL" id="MBB6522394.1"/>
    </source>
</evidence>
<evidence type="ECO:0000256" key="1">
    <source>
        <dbReference type="ARBA" id="ARBA00037217"/>
    </source>
</evidence>
<name>A0A7X0MXV6_9GAMM</name>
<dbReference type="InParanoid" id="A0A7X0MXV6"/>
<dbReference type="Proteomes" id="UP000528457">
    <property type="component" value="Unassembled WGS sequence"/>
</dbReference>
<feature type="domain" description="Amine oxidase" evidence="4">
    <location>
        <begin position="16"/>
        <end position="507"/>
    </location>
</feature>
<dbReference type="InterPro" id="IPR002937">
    <property type="entry name" value="Amino_oxidase"/>
</dbReference>
<dbReference type="GO" id="GO:0016491">
    <property type="term" value="F:oxidoreductase activity"/>
    <property type="evidence" value="ECO:0007669"/>
    <property type="project" value="InterPro"/>
</dbReference>
<sequence>MHSSDYIIIGSGMNSLVCAALLAKAGHKVTVLERNDHLGGCIKTEEISLPGFKHEVFSAVHPLVVSSPAYAELGEDLHRLGLEYCNNDSPTGVVLPDGQSLVLHRDRSRNIAAMNALSPGDGDRYQAAMQALEEKAELVFGLLGSSLWSFSTLKLLLKYGWKLGVHGMLNFVADAMANTRSWLERDFKSPVSRAMLAPWVLHAGLGPESSFSGLMNQVMAFSIEQTGNPVVKGGNQGIVDAYKALIEEHGGQLISRQDVRHIELKNGKASSVLCSNGDRFFASNGVIANVTPTALYQQLLPESCLPREVIEQAAAYRYGRGMMMIHIAMDEPAQWQDPAMQEVVMLHVTPGLDAVSKAVTEADCGLMPDKATIVVCQPVALDQSRAPDGKWILWIQLQEIPQTIKGDVRRTISCPEDGQWNEEVREAYADRIIEQLSANIFNLKSAMLKRVVYSPKDLENANINLLHGDAYSGVCSLDQFLFWRPLKALKNHQTPVSNVYHIGASTHPGPGLGGGSGYLLAKSLIG</sequence>
<comment type="caution">
    <text evidence="5">The sequence shown here is derived from an EMBL/GenBank/DDBJ whole genome shotgun (WGS) entry which is preliminary data.</text>
</comment>